<gene>
    <name evidence="3" type="ORF">OWR29_46095</name>
</gene>
<feature type="domain" description="Peptidoglycan binding-like" evidence="1">
    <location>
        <begin position="164"/>
        <end position="219"/>
    </location>
</feature>
<comment type="caution">
    <text evidence="3">The sequence shown here is derived from an EMBL/GenBank/DDBJ whole genome shotgun (WGS) entry which is preliminary data.</text>
</comment>
<sequence length="327" mass="35076">MTAAALLKEARKLLGTTEHPPGSNHNHITQAYGFDDAWCEMTVWYAARESHNVDAMFGKYAYTVRHAQVFKDKGRWHYGLGGIRPGDIVYFDWSGTGKIANIDHVGMVEAVNSDGTVITIEGNTSDKCRRMRRNGACVVGYGRPAYGNAAPMPSTDGILRLGSRGNAVRTLQESLNKVMKAGLDVDGDFGKKTAAALITFQRKHNLEPDGEYGPATAVVLRGALTGRPGPVQPRPKAPLAVDGQLGRLTWAAVQRALNGKGARLEPDGRPGPLTIKALQSYLGVTADGQLGPVTVKALQRRVGAAVDGRLGPDTVKHWQTALVAGKF</sequence>
<dbReference type="Gene3D" id="1.10.101.10">
    <property type="entry name" value="PGBD-like superfamily/PGBD"/>
    <property type="match status" value="2"/>
</dbReference>
<dbReference type="RefSeq" id="WP_267570041.1">
    <property type="nucleotide sequence ID" value="NZ_JAPNTZ010000026.1"/>
</dbReference>
<dbReference type="Pfam" id="PF05257">
    <property type="entry name" value="CHAP"/>
    <property type="match status" value="1"/>
</dbReference>
<protein>
    <submittedName>
        <fullName evidence="3">Peptidoglycan-binding protein</fullName>
    </submittedName>
</protein>
<dbReference type="SUPFAM" id="SSF47090">
    <property type="entry name" value="PGBD-like"/>
    <property type="match status" value="2"/>
</dbReference>
<dbReference type="Pfam" id="PF01471">
    <property type="entry name" value="PG_binding_1"/>
    <property type="match status" value="1"/>
</dbReference>
<dbReference type="Gene3D" id="3.90.1720.10">
    <property type="entry name" value="endopeptidase domain like (from Nostoc punctiforme)"/>
    <property type="match status" value="1"/>
</dbReference>
<dbReference type="InterPro" id="IPR036366">
    <property type="entry name" value="PGBDSf"/>
</dbReference>
<evidence type="ECO:0000313" key="4">
    <source>
        <dbReference type="Proteomes" id="UP001151002"/>
    </source>
</evidence>
<keyword evidence="4" id="KW-1185">Reference proteome</keyword>
<name>A0ABT4BFU6_9ACTN</name>
<dbReference type="InterPro" id="IPR002477">
    <property type="entry name" value="Peptidoglycan-bd-like"/>
</dbReference>
<feature type="domain" description="Peptidase C51" evidence="2">
    <location>
        <begin position="34"/>
        <end position="123"/>
    </location>
</feature>
<evidence type="ECO:0000259" key="2">
    <source>
        <dbReference type="Pfam" id="PF05257"/>
    </source>
</evidence>
<dbReference type="InterPro" id="IPR036365">
    <property type="entry name" value="PGBD-like_sf"/>
</dbReference>
<accession>A0ABT4BFU6</accession>
<evidence type="ECO:0000259" key="1">
    <source>
        <dbReference type="Pfam" id="PF01471"/>
    </source>
</evidence>
<dbReference type="Proteomes" id="UP001151002">
    <property type="component" value="Unassembled WGS sequence"/>
</dbReference>
<organism evidence="3 4">
    <name type="scientific">Paractinoplanes pyxinae</name>
    <dbReference type="NCBI Taxonomy" id="2997416"/>
    <lineage>
        <taxon>Bacteria</taxon>
        <taxon>Bacillati</taxon>
        <taxon>Actinomycetota</taxon>
        <taxon>Actinomycetes</taxon>
        <taxon>Micromonosporales</taxon>
        <taxon>Micromonosporaceae</taxon>
        <taxon>Paractinoplanes</taxon>
    </lineage>
</organism>
<evidence type="ECO:0000313" key="3">
    <source>
        <dbReference type="EMBL" id="MCY1145421.1"/>
    </source>
</evidence>
<reference evidence="3" key="1">
    <citation type="submission" date="2022-11" db="EMBL/GenBank/DDBJ databases">
        <authorList>
            <person name="Somphong A."/>
            <person name="Phongsopitanun W."/>
        </authorList>
    </citation>
    <scope>NUCLEOTIDE SEQUENCE</scope>
    <source>
        <strain evidence="3">Pm04-4</strain>
    </source>
</reference>
<dbReference type="InterPro" id="IPR007921">
    <property type="entry name" value="CHAP_dom"/>
</dbReference>
<dbReference type="EMBL" id="JAPNTZ010000026">
    <property type="protein sequence ID" value="MCY1145421.1"/>
    <property type="molecule type" value="Genomic_DNA"/>
</dbReference>
<proteinExistence type="predicted"/>